<dbReference type="PANTHER" id="PTHR42953:SF1">
    <property type="entry name" value="METAL-BINDING PROTEIN HI_0362-RELATED"/>
    <property type="match status" value="1"/>
</dbReference>
<dbReference type="InterPro" id="IPR006127">
    <property type="entry name" value="ZnuA-like"/>
</dbReference>
<dbReference type="AlphaFoldDB" id="A0AAW4YUS5"/>
<comment type="subcellular location">
    <subcellularLocation>
        <location evidence="1">Cell envelope</location>
    </subcellularLocation>
</comment>
<dbReference type="GO" id="GO:0030001">
    <property type="term" value="P:metal ion transport"/>
    <property type="evidence" value="ECO:0007669"/>
    <property type="project" value="InterPro"/>
</dbReference>
<reference evidence="9" key="1">
    <citation type="submission" date="2020-05" db="EMBL/GenBank/DDBJ databases">
        <authorList>
            <person name="Wang L."/>
            <person name="Shao Z."/>
        </authorList>
    </citation>
    <scope>NUCLEOTIDE SEQUENCE</scope>
    <source>
        <strain evidence="9">MCCC 1A05776</strain>
    </source>
</reference>
<evidence type="ECO:0000256" key="8">
    <source>
        <dbReference type="SAM" id="SignalP"/>
    </source>
</evidence>
<evidence type="ECO:0000256" key="7">
    <source>
        <dbReference type="SAM" id="MobiDB-lite"/>
    </source>
</evidence>
<feature type="chain" id="PRO_5043655349" evidence="8">
    <location>
        <begin position="25"/>
        <end position="386"/>
    </location>
</feature>
<accession>A0AAW4YUS5</accession>
<evidence type="ECO:0000256" key="2">
    <source>
        <dbReference type="ARBA" id="ARBA00011028"/>
    </source>
</evidence>
<dbReference type="SUPFAM" id="SSF53807">
    <property type="entry name" value="Helical backbone' metal receptor"/>
    <property type="match status" value="1"/>
</dbReference>
<organism evidence="9 10">
    <name type="scientific">Billgrantia desiderata</name>
    <dbReference type="NCBI Taxonomy" id="52021"/>
    <lineage>
        <taxon>Bacteria</taxon>
        <taxon>Pseudomonadati</taxon>
        <taxon>Pseudomonadota</taxon>
        <taxon>Gammaproteobacteria</taxon>
        <taxon>Oceanospirillales</taxon>
        <taxon>Halomonadaceae</taxon>
        <taxon>Billgrantia</taxon>
    </lineage>
</organism>
<feature type="signal peptide" evidence="8">
    <location>
        <begin position="1"/>
        <end position="24"/>
    </location>
</feature>
<keyword evidence="4" id="KW-0479">Metal-binding</keyword>
<dbReference type="Gene3D" id="3.40.50.1980">
    <property type="entry name" value="Nitrogenase molybdenum iron protein domain"/>
    <property type="match status" value="3"/>
</dbReference>
<evidence type="ECO:0000256" key="1">
    <source>
        <dbReference type="ARBA" id="ARBA00004196"/>
    </source>
</evidence>
<dbReference type="Proteomes" id="UP001320178">
    <property type="component" value="Unassembled WGS sequence"/>
</dbReference>
<keyword evidence="3 6" id="KW-0813">Transport</keyword>
<dbReference type="EMBL" id="JABFTS010000004">
    <property type="protein sequence ID" value="MCE8052004.1"/>
    <property type="molecule type" value="Genomic_DNA"/>
</dbReference>
<reference evidence="9" key="2">
    <citation type="journal article" date="2021" name="Front. Microbiol.">
        <title>Aerobic Denitrification and Heterotrophic Sulfur Oxidation in the Genus Halomonas Revealed by Six Novel Species Characterizations and Genome-Based Analysis.</title>
        <authorList>
            <person name="Wang L."/>
            <person name="Shao Z."/>
        </authorList>
    </citation>
    <scope>NUCLEOTIDE SEQUENCE</scope>
    <source>
        <strain evidence="9">MCCC 1A05776</strain>
    </source>
</reference>
<dbReference type="PRINTS" id="PR00691">
    <property type="entry name" value="ADHESINB"/>
</dbReference>
<dbReference type="PANTHER" id="PTHR42953">
    <property type="entry name" value="HIGH-AFFINITY ZINC UPTAKE SYSTEM PROTEIN ZNUA-RELATED"/>
    <property type="match status" value="1"/>
</dbReference>
<evidence type="ECO:0000256" key="5">
    <source>
        <dbReference type="ARBA" id="ARBA00022729"/>
    </source>
</evidence>
<dbReference type="InterPro" id="IPR006128">
    <property type="entry name" value="Lipoprotein_PsaA-like"/>
</dbReference>
<feature type="region of interest" description="Disordered" evidence="7">
    <location>
        <begin position="115"/>
        <end position="190"/>
    </location>
</feature>
<name>A0AAW4YUS5_9GAMM</name>
<dbReference type="GO" id="GO:0007155">
    <property type="term" value="P:cell adhesion"/>
    <property type="evidence" value="ECO:0007669"/>
    <property type="project" value="InterPro"/>
</dbReference>
<dbReference type="PRINTS" id="PR00690">
    <property type="entry name" value="ADHESNFAMILY"/>
</dbReference>
<proteinExistence type="inferred from homology"/>
<evidence type="ECO:0000313" key="9">
    <source>
        <dbReference type="EMBL" id="MCE8052004.1"/>
    </source>
</evidence>
<dbReference type="GO" id="GO:0046872">
    <property type="term" value="F:metal ion binding"/>
    <property type="evidence" value="ECO:0007669"/>
    <property type="project" value="UniProtKB-KW"/>
</dbReference>
<gene>
    <name evidence="9" type="ORF">HOP61_11915</name>
</gene>
<dbReference type="Pfam" id="PF01297">
    <property type="entry name" value="ZnuA"/>
    <property type="match status" value="1"/>
</dbReference>
<comment type="similarity">
    <text evidence="2 6">Belongs to the bacterial solute-binding protein 9 family.</text>
</comment>
<feature type="region of interest" description="Disordered" evidence="7">
    <location>
        <begin position="360"/>
        <end position="386"/>
    </location>
</feature>
<evidence type="ECO:0000313" key="10">
    <source>
        <dbReference type="Proteomes" id="UP001320178"/>
    </source>
</evidence>
<dbReference type="InterPro" id="IPR050492">
    <property type="entry name" value="Bact_metal-bind_prot9"/>
</dbReference>
<evidence type="ECO:0000256" key="6">
    <source>
        <dbReference type="RuleBase" id="RU003512"/>
    </source>
</evidence>
<keyword evidence="5 8" id="KW-0732">Signal</keyword>
<evidence type="ECO:0000256" key="3">
    <source>
        <dbReference type="ARBA" id="ARBA00022448"/>
    </source>
</evidence>
<dbReference type="RefSeq" id="WP_234239559.1">
    <property type="nucleotide sequence ID" value="NZ_JABFTS010000004.1"/>
</dbReference>
<dbReference type="InterPro" id="IPR006129">
    <property type="entry name" value="AdhesinB"/>
</dbReference>
<comment type="caution">
    <text evidence="9">The sequence shown here is derived from an EMBL/GenBank/DDBJ whole genome shotgun (WGS) entry which is preliminary data.</text>
</comment>
<sequence>MRHATPAALILGTSAMLALPAAIAAERIQVVTSFSILADMVQNVGGEHVEVISLVGPDSDAHVYSPTPRDARALADADLVVFNGLLFEGWMERLIDSSDYSGPLVTTTDGIDRLDYHGHDHEEAHGHDHGHDDDHGHDHNHDDHGHDHGHDDDHGHDHEHDDHDHDHDDHDHEHDHDDHDHGHDHAHGDYDPHAWQDLAMGKVYVGNIRDGLIEADPDNEAAYRENAERYINELAATDAEIRELLGEIPSSTSVITGHDSFGYFSNAYGIRFLSPVGLSTEAEPSAADMARLIDVIREQDVRALFHENMTSPAVINQLAEETGLPIAGTLYADALAAEGEASTYLGMMRHNAQVLHDALAEPGHDDHGHDHGHSHNHGDNGHDHSH</sequence>
<protein>
    <submittedName>
        <fullName evidence="9">Zinc ABC transporter solute-binding protein</fullName>
    </submittedName>
</protein>
<evidence type="ECO:0000256" key="4">
    <source>
        <dbReference type="ARBA" id="ARBA00022723"/>
    </source>
</evidence>
<dbReference type="GO" id="GO:0030313">
    <property type="term" value="C:cell envelope"/>
    <property type="evidence" value="ECO:0007669"/>
    <property type="project" value="UniProtKB-SubCell"/>
</dbReference>